<dbReference type="HOGENOM" id="CLU_393434_0_0_1"/>
<feature type="region of interest" description="Disordered" evidence="1">
    <location>
        <begin position="228"/>
        <end position="399"/>
    </location>
</feature>
<keyword evidence="2" id="KW-0472">Membrane</keyword>
<dbReference type="OrthoDB" id="10258888at2759"/>
<feature type="compositionally biased region" description="Basic and acidic residues" evidence="1">
    <location>
        <begin position="35"/>
        <end position="48"/>
    </location>
</feature>
<dbReference type="STRING" id="6669.E9HID7"/>
<feature type="transmembrane region" description="Helical" evidence="2">
    <location>
        <begin position="190"/>
        <end position="216"/>
    </location>
</feature>
<dbReference type="EMBL" id="GL732654">
    <property type="protein sequence ID" value="EFX68482.1"/>
    <property type="molecule type" value="Genomic_DNA"/>
</dbReference>
<dbReference type="eggNOG" id="ENOG502SETA">
    <property type="taxonomic scope" value="Eukaryota"/>
</dbReference>
<dbReference type="InParanoid" id="E9HID7"/>
<feature type="compositionally biased region" description="Basic residues" evidence="1">
    <location>
        <begin position="459"/>
        <end position="471"/>
    </location>
</feature>
<gene>
    <name evidence="3" type="ORF">DAPPUDRAFT_260043</name>
</gene>
<evidence type="ECO:0000313" key="4">
    <source>
        <dbReference type="Proteomes" id="UP000000305"/>
    </source>
</evidence>
<feature type="compositionally biased region" description="Low complexity" evidence="1">
    <location>
        <begin position="650"/>
        <end position="664"/>
    </location>
</feature>
<name>E9HID7_DAPPU</name>
<evidence type="ECO:0000256" key="1">
    <source>
        <dbReference type="SAM" id="MobiDB-lite"/>
    </source>
</evidence>
<feature type="region of interest" description="Disordered" evidence="1">
    <location>
        <begin position="35"/>
        <end position="62"/>
    </location>
</feature>
<keyword evidence="2" id="KW-1133">Transmembrane helix</keyword>
<feature type="region of interest" description="Disordered" evidence="1">
    <location>
        <begin position="433"/>
        <end position="471"/>
    </location>
</feature>
<reference evidence="3 4" key="1">
    <citation type="journal article" date="2011" name="Science">
        <title>The ecoresponsive genome of Daphnia pulex.</title>
        <authorList>
            <person name="Colbourne J.K."/>
            <person name="Pfrender M.E."/>
            <person name="Gilbert D."/>
            <person name="Thomas W.K."/>
            <person name="Tucker A."/>
            <person name="Oakley T.H."/>
            <person name="Tokishita S."/>
            <person name="Aerts A."/>
            <person name="Arnold G.J."/>
            <person name="Basu M.K."/>
            <person name="Bauer D.J."/>
            <person name="Caceres C.E."/>
            <person name="Carmel L."/>
            <person name="Casola C."/>
            <person name="Choi J.H."/>
            <person name="Detter J.C."/>
            <person name="Dong Q."/>
            <person name="Dusheyko S."/>
            <person name="Eads B.D."/>
            <person name="Frohlich T."/>
            <person name="Geiler-Samerotte K.A."/>
            <person name="Gerlach D."/>
            <person name="Hatcher P."/>
            <person name="Jogdeo S."/>
            <person name="Krijgsveld J."/>
            <person name="Kriventseva E.V."/>
            <person name="Kultz D."/>
            <person name="Laforsch C."/>
            <person name="Lindquist E."/>
            <person name="Lopez J."/>
            <person name="Manak J.R."/>
            <person name="Muller J."/>
            <person name="Pangilinan J."/>
            <person name="Patwardhan R.P."/>
            <person name="Pitluck S."/>
            <person name="Pritham E.J."/>
            <person name="Rechtsteiner A."/>
            <person name="Rho M."/>
            <person name="Rogozin I.B."/>
            <person name="Sakarya O."/>
            <person name="Salamov A."/>
            <person name="Schaack S."/>
            <person name="Shapiro H."/>
            <person name="Shiga Y."/>
            <person name="Skalitzky C."/>
            <person name="Smith Z."/>
            <person name="Souvorov A."/>
            <person name="Sung W."/>
            <person name="Tang Z."/>
            <person name="Tsuchiya D."/>
            <person name="Tu H."/>
            <person name="Vos H."/>
            <person name="Wang M."/>
            <person name="Wolf Y.I."/>
            <person name="Yamagata H."/>
            <person name="Yamada T."/>
            <person name="Ye Y."/>
            <person name="Shaw J.R."/>
            <person name="Andrews J."/>
            <person name="Crease T.J."/>
            <person name="Tang H."/>
            <person name="Lucas S.M."/>
            <person name="Robertson H.M."/>
            <person name="Bork P."/>
            <person name="Koonin E.V."/>
            <person name="Zdobnov E.M."/>
            <person name="Grigoriev I.V."/>
            <person name="Lynch M."/>
            <person name="Boore J.L."/>
        </authorList>
    </citation>
    <scope>NUCLEOTIDE SEQUENCE [LARGE SCALE GENOMIC DNA]</scope>
</reference>
<evidence type="ECO:0000313" key="3">
    <source>
        <dbReference type="EMBL" id="EFX68482.1"/>
    </source>
</evidence>
<keyword evidence="2" id="KW-0812">Transmembrane</keyword>
<accession>E9HID7</accession>
<dbReference type="AlphaFoldDB" id="E9HID7"/>
<keyword evidence="4" id="KW-1185">Reference proteome</keyword>
<feature type="compositionally biased region" description="Polar residues" evidence="1">
    <location>
        <begin position="445"/>
        <end position="458"/>
    </location>
</feature>
<feature type="compositionally biased region" description="Polar residues" evidence="1">
    <location>
        <begin position="262"/>
        <end position="280"/>
    </location>
</feature>
<evidence type="ECO:0000256" key="2">
    <source>
        <dbReference type="SAM" id="Phobius"/>
    </source>
</evidence>
<feature type="region of interest" description="Disordered" evidence="1">
    <location>
        <begin position="644"/>
        <end position="669"/>
    </location>
</feature>
<protein>
    <submittedName>
        <fullName evidence="3">Uncharacterized protein</fullName>
    </submittedName>
</protein>
<feature type="compositionally biased region" description="Basic and acidic residues" evidence="1">
    <location>
        <begin position="337"/>
        <end position="346"/>
    </location>
</feature>
<feature type="compositionally biased region" description="Gly residues" evidence="1">
    <location>
        <begin position="384"/>
        <end position="394"/>
    </location>
</feature>
<dbReference type="Proteomes" id="UP000000305">
    <property type="component" value="Unassembled WGS sequence"/>
</dbReference>
<sequence length="701" mass="77201">MAWGWMVRNVKLCVYPLDHAHPCCHGQHDFLGRSHAQHERDMRKRDGTGRTTGPRGDNINRPSSLDVFESTPYWISTGKGRTRATGPCSFAVYDGEQFLPQQPMNSLVCSFSGRISLRLPRQHSPGSIWRRSVVRHDSGTTLTVSFALPLPELRGLLGRRPSPVPVPLRLYEGAHCETNLLRRPTPSESVAPALIIVPILLIILAGLAGATVYVIFFRRSGRGQRLWASPDSVKKSQRLLPAPTSNSGRLLSPQTAPGPPNYENQSNVGPVVDGSTSAFGRTQEPHRHSVSRLEDSATQTQVEESFFSENKDGTEIQLSSAGVRLGGTESELRRRRMDQSRQRYSDDSGSESDDEQHLPGLRYHQQQQQQRPNLSQYVSDGGAPWTGGSGGDGSSHGLSNIKTVHLEPLVKSSQVATDLAVRSQSILSNVGTESSVVCPPADGDSSAQRADQVQSGNSHFRHPRRSSQNPKRKIFQQLLDWKQMQIRIGQANEHQVFAKRLIDGLRKDAVTVGIRPYDGSNSFQQLQVYLFNQLRLVQGGRTLLPLVDSATDREDAATTNGLKYGDVIETESANGTSRTTTTMPVEKGTHTTQRCPHAMYACTTLPPALAARPCPALPLVISRFSMDVVVEPIDFDSFEAVPYHKHHRPVTQQHQQPQQPTNHPGTAKLTTENGRIFLPKLNLNNNINGHQKSNAPANGGQ</sequence>
<proteinExistence type="predicted"/>
<feature type="compositionally biased region" description="Polar residues" evidence="1">
    <location>
        <begin position="243"/>
        <end position="255"/>
    </location>
</feature>
<feature type="region of interest" description="Disordered" evidence="1">
    <location>
        <begin position="682"/>
        <end position="701"/>
    </location>
</feature>
<feature type="compositionally biased region" description="Basic and acidic residues" evidence="1">
    <location>
        <begin position="283"/>
        <end position="295"/>
    </location>
</feature>
<dbReference type="KEGG" id="dpx:DAPPUDRAFT_260043"/>
<organism evidence="3 4">
    <name type="scientific">Daphnia pulex</name>
    <name type="common">Water flea</name>
    <dbReference type="NCBI Taxonomy" id="6669"/>
    <lineage>
        <taxon>Eukaryota</taxon>
        <taxon>Metazoa</taxon>
        <taxon>Ecdysozoa</taxon>
        <taxon>Arthropoda</taxon>
        <taxon>Crustacea</taxon>
        <taxon>Branchiopoda</taxon>
        <taxon>Diplostraca</taxon>
        <taxon>Cladocera</taxon>
        <taxon>Anomopoda</taxon>
        <taxon>Daphniidae</taxon>
        <taxon>Daphnia</taxon>
    </lineage>
</organism>